<evidence type="ECO:0000256" key="2">
    <source>
        <dbReference type="ARBA" id="ARBA00022448"/>
    </source>
</evidence>
<keyword evidence="9" id="KW-1185">Reference proteome</keyword>
<dbReference type="SUPFAM" id="SSF103473">
    <property type="entry name" value="MFS general substrate transporter"/>
    <property type="match status" value="1"/>
</dbReference>
<keyword evidence="5 7" id="KW-0472">Membrane</keyword>
<organism evidence="8 9">
    <name type="scientific">Moelleriella libera RCEF 2490</name>
    <dbReference type="NCBI Taxonomy" id="1081109"/>
    <lineage>
        <taxon>Eukaryota</taxon>
        <taxon>Fungi</taxon>
        <taxon>Dikarya</taxon>
        <taxon>Ascomycota</taxon>
        <taxon>Pezizomycotina</taxon>
        <taxon>Sordariomycetes</taxon>
        <taxon>Hypocreomycetidae</taxon>
        <taxon>Hypocreales</taxon>
        <taxon>Clavicipitaceae</taxon>
        <taxon>Moelleriella</taxon>
    </lineage>
</organism>
<feature type="transmembrane region" description="Helical" evidence="7">
    <location>
        <begin position="382"/>
        <end position="403"/>
    </location>
</feature>
<evidence type="ECO:0000256" key="3">
    <source>
        <dbReference type="ARBA" id="ARBA00022692"/>
    </source>
</evidence>
<dbReference type="OrthoDB" id="2985014at2759"/>
<evidence type="ECO:0000256" key="4">
    <source>
        <dbReference type="ARBA" id="ARBA00022989"/>
    </source>
</evidence>
<proteinExistence type="predicted"/>
<dbReference type="GO" id="GO:0016020">
    <property type="term" value="C:membrane"/>
    <property type="evidence" value="ECO:0007669"/>
    <property type="project" value="UniProtKB-SubCell"/>
</dbReference>
<accession>A0A168E2U7</accession>
<feature type="transmembrane region" description="Helical" evidence="7">
    <location>
        <begin position="224"/>
        <end position="245"/>
    </location>
</feature>
<dbReference type="EMBL" id="AZGY01000005">
    <property type="protein sequence ID" value="KZZ98359.1"/>
    <property type="molecule type" value="Genomic_DNA"/>
</dbReference>
<comment type="subcellular location">
    <subcellularLocation>
        <location evidence="1">Membrane</location>
        <topology evidence="1">Multi-pass membrane protein</topology>
    </subcellularLocation>
</comment>
<feature type="transmembrane region" description="Helical" evidence="7">
    <location>
        <begin position="316"/>
        <end position="337"/>
    </location>
</feature>
<evidence type="ECO:0000256" key="6">
    <source>
        <dbReference type="SAM" id="MobiDB-lite"/>
    </source>
</evidence>
<dbReference type="Proteomes" id="UP000078544">
    <property type="component" value="Unassembled WGS sequence"/>
</dbReference>
<evidence type="ECO:0000256" key="1">
    <source>
        <dbReference type="ARBA" id="ARBA00004141"/>
    </source>
</evidence>
<dbReference type="GO" id="GO:0022857">
    <property type="term" value="F:transmembrane transporter activity"/>
    <property type="evidence" value="ECO:0007669"/>
    <property type="project" value="TreeGrafter"/>
</dbReference>
<feature type="transmembrane region" description="Helical" evidence="7">
    <location>
        <begin position="349"/>
        <end position="370"/>
    </location>
</feature>
<reference evidence="8 9" key="1">
    <citation type="journal article" date="2016" name="Genome Biol. Evol.">
        <title>Divergent and convergent evolution of fungal pathogenicity.</title>
        <authorList>
            <person name="Shang Y."/>
            <person name="Xiao G."/>
            <person name="Zheng P."/>
            <person name="Cen K."/>
            <person name="Zhan S."/>
            <person name="Wang C."/>
        </authorList>
    </citation>
    <scope>NUCLEOTIDE SEQUENCE [LARGE SCALE GENOMIC DNA]</scope>
    <source>
        <strain evidence="8 9">RCEF 2490</strain>
    </source>
</reference>
<feature type="transmembrane region" description="Helical" evidence="7">
    <location>
        <begin position="145"/>
        <end position="166"/>
    </location>
</feature>
<name>A0A168E2U7_9HYPO</name>
<dbReference type="InterPro" id="IPR036259">
    <property type="entry name" value="MFS_trans_sf"/>
</dbReference>
<feature type="compositionally biased region" description="Polar residues" evidence="6">
    <location>
        <begin position="22"/>
        <end position="38"/>
    </location>
</feature>
<gene>
    <name evidence="8" type="ORF">AAL_02877</name>
</gene>
<keyword evidence="4 7" id="KW-1133">Transmembrane helix</keyword>
<feature type="compositionally biased region" description="Basic and acidic residues" evidence="6">
    <location>
        <begin position="40"/>
        <end position="53"/>
    </location>
</feature>
<feature type="transmembrane region" description="Helical" evidence="7">
    <location>
        <begin position="113"/>
        <end position="133"/>
    </location>
</feature>
<dbReference type="Gene3D" id="1.20.1250.20">
    <property type="entry name" value="MFS general substrate transporter like domains"/>
    <property type="match status" value="2"/>
</dbReference>
<keyword evidence="2" id="KW-0813">Transport</keyword>
<feature type="region of interest" description="Disordered" evidence="6">
    <location>
        <begin position="1"/>
        <end position="53"/>
    </location>
</feature>
<comment type="caution">
    <text evidence="8">The sequence shown here is derived from an EMBL/GenBank/DDBJ whole genome shotgun (WGS) entry which is preliminary data.</text>
</comment>
<feature type="transmembrane region" description="Helical" evidence="7">
    <location>
        <begin position="291"/>
        <end position="310"/>
    </location>
</feature>
<keyword evidence="3 7" id="KW-0812">Transmembrane</keyword>
<dbReference type="PANTHER" id="PTHR43791">
    <property type="entry name" value="PERMEASE-RELATED"/>
    <property type="match status" value="1"/>
</dbReference>
<feature type="transmembrane region" description="Helical" evidence="7">
    <location>
        <begin position="265"/>
        <end position="282"/>
    </location>
</feature>
<protein>
    <submittedName>
        <fullName evidence="8">Major facilitator superfamily domain, general substrate transporter</fullName>
    </submittedName>
</protein>
<dbReference type="AlphaFoldDB" id="A0A168E2U7"/>
<evidence type="ECO:0000313" key="9">
    <source>
        <dbReference type="Proteomes" id="UP000078544"/>
    </source>
</evidence>
<evidence type="ECO:0000256" key="7">
    <source>
        <dbReference type="SAM" id="Phobius"/>
    </source>
</evidence>
<evidence type="ECO:0000313" key="8">
    <source>
        <dbReference type="EMBL" id="KZZ98359.1"/>
    </source>
</evidence>
<sequence length="445" mass="49440">MSSPKASLPKLAPPDAAAEATPSVSSSSPTGNKEQQQHVAIDETHLDPQRSDPRTLLSYEEEKKLLRRVDWRLVPMCAMIFLIKSIDAANARIMNRGTSRNILTQLKMTGDDYNFVSTVFFFTWGIALAAHAAVTSKGGLFTARFFLGLLEAGMFPGVILHLSYWYRADEMTMRLLWFFPAQAKWLSDKEKAFLQARLPANAPRSSEADFQLSEIVLALKDRRLWLFTLVFATKTVGSSGLSFYLPTIVADLGFASIAKSQLLTIPSSVIPLFMIALSSYLTNHTMVPSPLISLVYSVVTLATYSVIYAYPNLGGVYAATIITASISHAWYPIMWPWRLQTTSRATGSAFAIGFVNSLGQIGSVVGPQIFQAKYAPRYSVSFGVAMGFTGLCIVFTAWTWWATRFTERKTREMRRARVAAAKRGEYILDDVDIEADSDRKRRGAE</sequence>
<evidence type="ECO:0000256" key="5">
    <source>
        <dbReference type="ARBA" id="ARBA00023136"/>
    </source>
</evidence>
<dbReference type="PANTHER" id="PTHR43791:SF51">
    <property type="entry name" value="MAJOR FACILITATOR SUPERFAMILY (MFS) PROFILE DOMAIN-CONTAINING PROTEIN"/>
    <property type="match status" value="1"/>
</dbReference>
<dbReference type="STRING" id="1081109.A0A168E2U7"/>